<dbReference type="SUPFAM" id="SSF53649">
    <property type="entry name" value="Alkaline phosphatase-like"/>
    <property type="match status" value="1"/>
</dbReference>
<feature type="domain" description="Sulfatase N-terminal" evidence="8">
    <location>
        <begin position="46"/>
        <end position="401"/>
    </location>
</feature>
<dbReference type="EMBL" id="SJPJ01000001">
    <property type="protein sequence ID" value="TWT84604.1"/>
    <property type="molecule type" value="Genomic_DNA"/>
</dbReference>
<feature type="region of interest" description="Disordered" evidence="7">
    <location>
        <begin position="573"/>
        <end position="602"/>
    </location>
</feature>
<evidence type="ECO:0000256" key="1">
    <source>
        <dbReference type="ARBA" id="ARBA00001913"/>
    </source>
</evidence>
<dbReference type="PROSITE" id="PS00523">
    <property type="entry name" value="SULFATASE_1"/>
    <property type="match status" value="1"/>
</dbReference>
<keyword evidence="3" id="KW-0479">Metal-binding</keyword>
<dbReference type="InterPro" id="IPR017850">
    <property type="entry name" value="Alkaline_phosphatase_core_sf"/>
</dbReference>
<dbReference type="EC" id="3.1.6.1" evidence="9"/>
<dbReference type="PANTHER" id="PTHR42693:SF42">
    <property type="entry name" value="ARYLSULFATASE G"/>
    <property type="match status" value="1"/>
</dbReference>
<dbReference type="Proteomes" id="UP000315010">
    <property type="component" value="Unassembled WGS sequence"/>
</dbReference>
<evidence type="ECO:0000259" key="8">
    <source>
        <dbReference type="Pfam" id="PF00884"/>
    </source>
</evidence>
<evidence type="ECO:0000256" key="2">
    <source>
        <dbReference type="ARBA" id="ARBA00008779"/>
    </source>
</evidence>
<evidence type="ECO:0000256" key="4">
    <source>
        <dbReference type="ARBA" id="ARBA00022729"/>
    </source>
</evidence>
<gene>
    <name evidence="9" type="primary">atsA_129</name>
    <name evidence="9" type="ORF">CA13_60840</name>
</gene>
<comment type="similarity">
    <text evidence="2">Belongs to the sulfatase family.</text>
</comment>
<reference evidence="9 10" key="1">
    <citation type="submission" date="2019-02" db="EMBL/GenBank/DDBJ databases">
        <title>Deep-cultivation of Planctomycetes and their phenomic and genomic characterization uncovers novel biology.</title>
        <authorList>
            <person name="Wiegand S."/>
            <person name="Jogler M."/>
            <person name="Boedeker C."/>
            <person name="Pinto D."/>
            <person name="Vollmers J."/>
            <person name="Rivas-Marin E."/>
            <person name="Kohn T."/>
            <person name="Peeters S.H."/>
            <person name="Heuer A."/>
            <person name="Rast P."/>
            <person name="Oberbeckmann S."/>
            <person name="Bunk B."/>
            <person name="Jeske O."/>
            <person name="Meyerdierks A."/>
            <person name="Storesund J.E."/>
            <person name="Kallscheuer N."/>
            <person name="Luecker S."/>
            <person name="Lage O.M."/>
            <person name="Pohl T."/>
            <person name="Merkel B.J."/>
            <person name="Hornburger P."/>
            <person name="Mueller R.-W."/>
            <person name="Bruemmer F."/>
            <person name="Labrenz M."/>
            <person name="Spormann A.M."/>
            <person name="Op Den Camp H."/>
            <person name="Overmann J."/>
            <person name="Amann R."/>
            <person name="Jetten M.S.M."/>
            <person name="Mascher T."/>
            <person name="Medema M.H."/>
            <person name="Devos D.P."/>
            <person name="Kaster A.-K."/>
            <person name="Ovreas L."/>
            <person name="Rohde M."/>
            <person name="Galperin M.Y."/>
            <person name="Jogler C."/>
        </authorList>
    </citation>
    <scope>NUCLEOTIDE SEQUENCE [LARGE SCALE GENOMIC DNA]</scope>
    <source>
        <strain evidence="9 10">CA13</strain>
    </source>
</reference>
<dbReference type="InterPro" id="IPR000917">
    <property type="entry name" value="Sulfatase_N"/>
</dbReference>
<accession>A0A5C5ZBC5</accession>
<dbReference type="Pfam" id="PF00884">
    <property type="entry name" value="Sulfatase"/>
    <property type="match status" value="1"/>
</dbReference>
<dbReference type="PANTHER" id="PTHR42693">
    <property type="entry name" value="ARYLSULFATASE FAMILY MEMBER"/>
    <property type="match status" value="1"/>
</dbReference>
<evidence type="ECO:0000256" key="7">
    <source>
        <dbReference type="SAM" id="MobiDB-lite"/>
    </source>
</evidence>
<evidence type="ECO:0000256" key="3">
    <source>
        <dbReference type="ARBA" id="ARBA00022723"/>
    </source>
</evidence>
<keyword evidence="10" id="KW-1185">Reference proteome</keyword>
<comment type="caution">
    <text evidence="9">The sequence shown here is derived from an EMBL/GenBank/DDBJ whole genome shotgun (WGS) entry which is preliminary data.</text>
</comment>
<keyword evidence="4" id="KW-0732">Signal</keyword>
<evidence type="ECO:0000256" key="5">
    <source>
        <dbReference type="ARBA" id="ARBA00022801"/>
    </source>
</evidence>
<dbReference type="Gene3D" id="3.40.720.10">
    <property type="entry name" value="Alkaline Phosphatase, subunit A"/>
    <property type="match status" value="1"/>
</dbReference>
<evidence type="ECO:0000313" key="10">
    <source>
        <dbReference type="Proteomes" id="UP000315010"/>
    </source>
</evidence>
<organism evidence="9 10">
    <name type="scientific">Novipirellula herctigrandis</name>
    <dbReference type="NCBI Taxonomy" id="2527986"/>
    <lineage>
        <taxon>Bacteria</taxon>
        <taxon>Pseudomonadati</taxon>
        <taxon>Planctomycetota</taxon>
        <taxon>Planctomycetia</taxon>
        <taxon>Pirellulales</taxon>
        <taxon>Pirellulaceae</taxon>
        <taxon>Novipirellula</taxon>
    </lineage>
</organism>
<comment type="cofactor">
    <cofactor evidence="1">
        <name>Ca(2+)</name>
        <dbReference type="ChEBI" id="CHEBI:29108"/>
    </cofactor>
</comment>
<feature type="compositionally biased region" description="Basic and acidic residues" evidence="7">
    <location>
        <begin position="593"/>
        <end position="602"/>
    </location>
</feature>
<dbReference type="CDD" id="cd16144">
    <property type="entry name" value="ARS_like"/>
    <property type="match status" value="1"/>
</dbReference>
<dbReference type="PROSITE" id="PS00149">
    <property type="entry name" value="SULFATASE_2"/>
    <property type="match status" value="1"/>
</dbReference>
<proteinExistence type="inferred from homology"/>
<evidence type="ECO:0000256" key="6">
    <source>
        <dbReference type="ARBA" id="ARBA00022837"/>
    </source>
</evidence>
<sequence length="655" mass="73352">MIPKVVTTLATLKYIESVMKYLAIAFQLCPLFLLGLIQSATASQPPNVIIFYVDDLGWQDVQIEDIDAPCPYETPNLVKLAEAGMTFTQAYSPAPTCSPSRAGIITGQHPAKIKLTHVDLGKIPAGRATERLVAPYLQSHLDLDLMTLADAMKQNGYRTGHVGKWHVGLTATSYGFDFVNQTRGVHRGMDDRTKDFATANHPTYPLSKQKYPPLSKNKPNGISYPFDEVTQSAIDFIADSKQEPFFLNLCHWMVHWPVLTRNGELLEHYCDKFGFPFPPEPGDMTREGQQNPYFAAMTTTVDWSLGRLVDFLKHTDDPRSPGKKLIETTYLFFTSDNGGAEIRGKEIISDNAPLKYGKKHPEEGGIRVPMVVAGPGIAGGIRFEGLVNQLDYFPTILKLTQSSIATENFDALSGLDISPVLMGKSQTIKNRSGKERTHLFWHFPHNGPLAMKSAIREGDFKMYKRYDTADDELYRLYQDGQRLDLEEQNDLAKNPEFTSVVQRLAAKLDSDLAANDAEMPYLNPAFQAKKKASARIASSSFHAADHRATLTVKKNGPAIKEAYVIYGRETPDLPVSKEQQKQKKRLERKMQRRGQDSEATQDDHAAELLGMKYPATIDPDAHSIRAVIPKEISAYRFLFVDTNQFLHHSEIQLAK</sequence>
<keyword evidence="5 9" id="KW-0378">Hydrolase</keyword>
<evidence type="ECO:0000313" key="9">
    <source>
        <dbReference type="EMBL" id="TWT84604.1"/>
    </source>
</evidence>
<feature type="compositionally biased region" description="Basic residues" evidence="7">
    <location>
        <begin position="582"/>
        <end position="592"/>
    </location>
</feature>
<dbReference type="InterPro" id="IPR024607">
    <property type="entry name" value="Sulfatase_CS"/>
</dbReference>
<keyword evidence="6" id="KW-0106">Calcium</keyword>
<dbReference type="GO" id="GO:0004065">
    <property type="term" value="F:arylsulfatase activity"/>
    <property type="evidence" value="ECO:0007669"/>
    <property type="project" value="UniProtKB-EC"/>
</dbReference>
<dbReference type="AlphaFoldDB" id="A0A5C5ZBC5"/>
<dbReference type="InterPro" id="IPR050738">
    <property type="entry name" value="Sulfatase"/>
</dbReference>
<protein>
    <submittedName>
        <fullName evidence="9">Arylsulfatase</fullName>
        <ecNumber evidence="9">3.1.6.1</ecNumber>
    </submittedName>
</protein>
<name>A0A5C5ZBC5_9BACT</name>
<dbReference type="GO" id="GO:0046872">
    <property type="term" value="F:metal ion binding"/>
    <property type="evidence" value="ECO:0007669"/>
    <property type="project" value="UniProtKB-KW"/>
</dbReference>